<evidence type="ECO:0000256" key="1">
    <source>
        <dbReference type="ARBA" id="ARBA00022980"/>
    </source>
</evidence>
<dbReference type="Proteomes" id="UP000885664">
    <property type="component" value="Unassembled WGS sequence"/>
</dbReference>
<dbReference type="GO" id="GO:0005840">
    <property type="term" value="C:ribosome"/>
    <property type="evidence" value="ECO:0007669"/>
    <property type="project" value="UniProtKB-KW"/>
</dbReference>
<keyword evidence="2 3" id="KW-0687">Ribonucleoprotein</keyword>
<keyword evidence="1 3" id="KW-0689">Ribosomal protein</keyword>
<evidence type="ECO:0000259" key="4">
    <source>
        <dbReference type="Pfam" id="PF00828"/>
    </source>
</evidence>
<protein>
    <recommendedName>
        <fullName evidence="3">Large ribosomal subunit protein eL18</fullName>
    </recommendedName>
</protein>
<organism evidence="5">
    <name type="scientific">Fervidicoccus fontis</name>
    <dbReference type="NCBI Taxonomy" id="683846"/>
    <lineage>
        <taxon>Archaea</taxon>
        <taxon>Thermoproteota</taxon>
        <taxon>Thermoprotei</taxon>
        <taxon>Fervidicoccales</taxon>
        <taxon>Fervidicoccaceae</taxon>
        <taxon>Fervidicoccus</taxon>
    </lineage>
</organism>
<sequence length="125" mass="14020">MNRSGTTNIHRRKAIRYFRVVSSKTGQSLWERVAEILNSPRRKKVEVNLSKINRFADEGEVVIIPGKVLGGGKIEKKITVLADNVSSKAYEKLRSAGCTLIFLNDLVGNRELLEKLKGSKVKIIK</sequence>
<evidence type="ECO:0000256" key="3">
    <source>
        <dbReference type="HAMAP-Rule" id="MF_00329"/>
    </source>
</evidence>
<proteinExistence type="inferred from homology"/>
<dbReference type="HAMAP" id="MF_00329">
    <property type="entry name" value="Ribosomal_eL18"/>
    <property type="match status" value="1"/>
</dbReference>
<dbReference type="GO" id="GO:0003735">
    <property type="term" value="F:structural constituent of ribosome"/>
    <property type="evidence" value="ECO:0007669"/>
    <property type="project" value="InterPro"/>
</dbReference>
<evidence type="ECO:0000313" key="5">
    <source>
        <dbReference type="EMBL" id="HEU97528.1"/>
    </source>
</evidence>
<dbReference type="PROSITE" id="PS00475">
    <property type="entry name" value="RIBOSOMAL_L15"/>
    <property type="match status" value="1"/>
</dbReference>
<comment type="similarity">
    <text evidence="3">Belongs to the eukaryotic ribosomal protein eL18 family.</text>
</comment>
<comment type="caution">
    <text evidence="5">The sequence shown here is derived from an EMBL/GenBank/DDBJ whole genome shotgun (WGS) entry which is preliminary data.</text>
</comment>
<dbReference type="InterPro" id="IPR021131">
    <property type="entry name" value="Ribosomal_uL15/eL18"/>
</dbReference>
<dbReference type="AlphaFoldDB" id="A0A7C2UJ33"/>
<dbReference type="EMBL" id="DSFE01000038">
    <property type="protein sequence ID" value="HEU97528.1"/>
    <property type="molecule type" value="Genomic_DNA"/>
</dbReference>
<name>A0A7C2UJ33_9CREN</name>
<dbReference type="GO" id="GO:0006412">
    <property type="term" value="P:translation"/>
    <property type="evidence" value="ECO:0007669"/>
    <property type="project" value="UniProtKB-UniRule"/>
</dbReference>
<dbReference type="InterPro" id="IPR001196">
    <property type="entry name" value="Ribosomal_uL15_CS"/>
</dbReference>
<feature type="domain" description="Large ribosomal subunit protein uL15/eL18" evidence="4">
    <location>
        <begin position="47"/>
        <end position="99"/>
    </location>
</feature>
<dbReference type="InterPro" id="IPR022947">
    <property type="entry name" value="Ribosomal_eL18_arc"/>
</dbReference>
<dbReference type="GO" id="GO:1990904">
    <property type="term" value="C:ribonucleoprotein complex"/>
    <property type="evidence" value="ECO:0007669"/>
    <property type="project" value="UniProtKB-KW"/>
</dbReference>
<dbReference type="SUPFAM" id="SSF52080">
    <property type="entry name" value="Ribosomal proteins L15p and L18e"/>
    <property type="match status" value="1"/>
</dbReference>
<accession>A0A7C2UJ33</accession>
<dbReference type="InterPro" id="IPR036227">
    <property type="entry name" value="Ribosomal_uL15/eL18_sf"/>
</dbReference>
<dbReference type="Pfam" id="PF00828">
    <property type="entry name" value="Ribosomal_L27A"/>
    <property type="match status" value="1"/>
</dbReference>
<dbReference type="Gene3D" id="3.100.10.10">
    <property type="match status" value="1"/>
</dbReference>
<dbReference type="NCBIfam" id="NF003079">
    <property type="entry name" value="PRK04005.1"/>
    <property type="match status" value="1"/>
</dbReference>
<gene>
    <name evidence="3" type="primary">rpl18e</name>
    <name evidence="5" type="ORF">ENO36_01555</name>
</gene>
<reference evidence="5" key="1">
    <citation type="journal article" date="2020" name="mSystems">
        <title>Genome- and Community-Level Interaction Insights into Carbon Utilization and Element Cycling Functions of Hydrothermarchaeota in Hydrothermal Sediment.</title>
        <authorList>
            <person name="Zhou Z."/>
            <person name="Liu Y."/>
            <person name="Xu W."/>
            <person name="Pan J."/>
            <person name="Luo Z.H."/>
            <person name="Li M."/>
        </authorList>
    </citation>
    <scope>NUCLEOTIDE SEQUENCE [LARGE SCALE GENOMIC DNA]</scope>
    <source>
        <strain evidence="5">SpSt-1259</strain>
    </source>
</reference>
<evidence type="ECO:0000256" key="2">
    <source>
        <dbReference type="ARBA" id="ARBA00023274"/>
    </source>
</evidence>